<protein>
    <submittedName>
        <fullName evidence="1">Uncharacterized protein</fullName>
    </submittedName>
</protein>
<reference evidence="1 2" key="1">
    <citation type="submission" date="2019-03" db="EMBL/GenBank/DDBJ databases">
        <title>Single cell metagenomics reveals metabolic interactions within the superorganism composed of flagellate Streblomastix strix and complex community of Bacteroidetes bacteria on its surface.</title>
        <authorList>
            <person name="Treitli S.C."/>
            <person name="Kolisko M."/>
            <person name="Husnik F."/>
            <person name="Keeling P."/>
            <person name="Hampl V."/>
        </authorList>
    </citation>
    <scope>NUCLEOTIDE SEQUENCE [LARGE SCALE GENOMIC DNA]</scope>
    <source>
        <strain evidence="1">ST1C</strain>
    </source>
</reference>
<gene>
    <name evidence="1" type="ORF">EZS28_053292</name>
</gene>
<accession>A0A5J4RE07</accession>
<dbReference type="AlphaFoldDB" id="A0A5J4RE07"/>
<evidence type="ECO:0000313" key="1">
    <source>
        <dbReference type="EMBL" id="KAA6332316.1"/>
    </source>
</evidence>
<sequence length="127" mass="15358">MNLAQVQLQYMRGQVMRRQRLLGEQRNMFFKEILILKNQIFGKQRQGDFYVPDTTDIFNPEEWLDKQMENDSGVMNEQAKRKITKEILDQIGQRVADEKRQLEKQIRVWCSQKTQKTKRYSNQNRNC</sequence>
<name>A0A5J4RE07_9EUKA</name>
<organism evidence="1 2">
    <name type="scientific">Streblomastix strix</name>
    <dbReference type="NCBI Taxonomy" id="222440"/>
    <lineage>
        <taxon>Eukaryota</taxon>
        <taxon>Metamonada</taxon>
        <taxon>Preaxostyla</taxon>
        <taxon>Oxymonadida</taxon>
        <taxon>Streblomastigidae</taxon>
        <taxon>Streblomastix</taxon>
    </lineage>
</organism>
<proteinExistence type="predicted"/>
<dbReference type="EMBL" id="SNRW01042434">
    <property type="protein sequence ID" value="KAA6332316.1"/>
    <property type="molecule type" value="Genomic_DNA"/>
</dbReference>
<dbReference type="Proteomes" id="UP000324800">
    <property type="component" value="Unassembled WGS sequence"/>
</dbReference>
<evidence type="ECO:0000313" key="2">
    <source>
        <dbReference type="Proteomes" id="UP000324800"/>
    </source>
</evidence>
<comment type="caution">
    <text evidence="1">The sequence shown here is derived from an EMBL/GenBank/DDBJ whole genome shotgun (WGS) entry which is preliminary data.</text>
</comment>